<evidence type="ECO:0000256" key="2">
    <source>
        <dbReference type="ARBA" id="ARBA00022723"/>
    </source>
</evidence>
<dbReference type="Proteomes" id="UP000757232">
    <property type="component" value="Unassembled WGS sequence"/>
</dbReference>
<dbReference type="PROSITE" id="PS50157">
    <property type="entry name" value="ZINC_FINGER_C2H2_2"/>
    <property type="match status" value="1"/>
</dbReference>
<dbReference type="AlphaFoldDB" id="A0A9Q5ND47"/>
<evidence type="ECO:0000256" key="3">
    <source>
        <dbReference type="ARBA" id="ARBA00022771"/>
    </source>
</evidence>
<dbReference type="SUPFAM" id="SSF57667">
    <property type="entry name" value="beta-beta-alpha zinc fingers"/>
    <property type="match status" value="1"/>
</dbReference>
<evidence type="ECO:0000256" key="6">
    <source>
        <dbReference type="ARBA" id="ARBA00023163"/>
    </source>
</evidence>
<gene>
    <name evidence="11" type="ORF">A7U60_g3480</name>
</gene>
<name>A0A9Q5ND47_SANBA</name>
<dbReference type="InterPro" id="IPR051061">
    <property type="entry name" value="Zinc_finger_trans_reg"/>
</dbReference>
<dbReference type="EMBL" id="LNZH02000157">
    <property type="protein sequence ID" value="OCB89389.1"/>
    <property type="molecule type" value="Genomic_DNA"/>
</dbReference>
<keyword evidence="5" id="KW-0805">Transcription regulation</keyword>
<dbReference type="OrthoDB" id="654211at2759"/>
<keyword evidence="3 8" id="KW-0863">Zinc-finger</keyword>
<dbReference type="GO" id="GO:0005634">
    <property type="term" value="C:nucleus"/>
    <property type="evidence" value="ECO:0007669"/>
    <property type="project" value="UniProtKB-SubCell"/>
</dbReference>
<dbReference type="PROSITE" id="PS00028">
    <property type="entry name" value="ZINC_FINGER_C2H2_1"/>
    <property type="match status" value="1"/>
</dbReference>
<keyword evidence="7" id="KW-0539">Nucleus</keyword>
<dbReference type="InterPro" id="IPR013087">
    <property type="entry name" value="Znf_C2H2_type"/>
</dbReference>
<dbReference type="GO" id="GO:0006357">
    <property type="term" value="P:regulation of transcription by RNA polymerase II"/>
    <property type="evidence" value="ECO:0007669"/>
    <property type="project" value="TreeGrafter"/>
</dbReference>
<dbReference type="InterPro" id="IPR036236">
    <property type="entry name" value="Znf_C2H2_sf"/>
</dbReference>
<dbReference type="Gene3D" id="3.30.160.60">
    <property type="entry name" value="Classic Zinc Finger"/>
    <property type="match status" value="2"/>
</dbReference>
<evidence type="ECO:0000256" key="4">
    <source>
        <dbReference type="ARBA" id="ARBA00022833"/>
    </source>
</evidence>
<evidence type="ECO:0000313" key="12">
    <source>
        <dbReference type="Proteomes" id="UP000757232"/>
    </source>
</evidence>
<reference evidence="11" key="1">
    <citation type="submission" date="2016-06" db="EMBL/GenBank/DDBJ databases">
        <title>Draft Genome sequence of the fungus Inonotus baumii.</title>
        <authorList>
            <person name="Zhu H."/>
            <person name="Lin W."/>
        </authorList>
    </citation>
    <scope>NUCLEOTIDE SEQUENCE</scope>
    <source>
        <strain evidence="11">821</strain>
    </source>
</reference>
<keyword evidence="6" id="KW-0804">Transcription</keyword>
<keyword evidence="2" id="KW-0479">Metal-binding</keyword>
<feature type="domain" description="C2H2-type" evidence="10">
    <location>
        <begin position="24"/>
        <end position="51"/>
    </location>
</feature>
<feature type="compositionally biased region" description="Basic residues" evidence="9">
    <location>
        <begin position="125"/>
        <end position="135"/>
    </location>
</feature>
<protein>
    <recommendedName>
        <fullName evidence="10">C2H2-type domain-containing protein</fullName>
    </recommendedName>
</protein>
<proteinExistence type="predicted"/>
<comment type="caution">
    <text evidence="11">The sequence shown here is derived from an EMBL/GenBank/DDBJ whole genome shotgun (WGS) entry which is preliminary data.</text>
</comment>
<evidence type="ECO:0000256" key="8">
    <source>
        <dbReference type="PROSITE-ProRule" id="PRU00042"/>
    </source>
</evidence>
<accession>A0A9Q5ND47</accession>
<dbReference type="PANTHER" id="PTHR46179:SF13">
    <property type="entry name" value="C2H2-TYPE DOMAIN-CONTAINING PROTEIN"/>
    <property type="match status" value="1"/>
</dbReference>
<evidence type="ECO:0000256" key="5">
    <source>
        <dbReference type="ARBA" id="ARBA00023015"/>
    </source>
</evidence>
<organism evidence="11 12">
    <name type="scientific">Sanghuangporus baumii</name>
    <name type="common">Phellinus baumii</name>
    <dbReference type="NCBI Taxonomy" id="108892"/>
    <lineage>
        <taxon>Eukaryota</taxon>
        <taxon>Fungi</taxon>
        <taxon>Dikarya</taxon>
        <taxon>Basidiomycota</taxon>
        <taxon>Agaricomycotina</taxon>
        <taxon>Agaricomycetes</taxon>
        <taxon>Hymenochaetales</taxon>
        <taxon>Hymenochaetaceae</taxon>
        <taxon>Sanghuangporus</taxon>
    </lineage>
</organism>
<evidence type="ECO:0000313" key="11">
    <source>
        <dbReference type="EMBL" id="OCB89389.1"/>
    </source>
</evidence>
<keyword evidence="12" id="KW-1185">Reference proteome</keyword>
<comment type="subcellular location">
    <subcellularLocation>
        <location evidence="1">Nucleus</location>
    </subcellularLocation>
</comment>
<evidence type="ECO:0000256" key="1">
    <source>
        <dbReference type="ARBA" id="ARBA00004123"/>
    </source>
</evidence>
<evidence type="ECO:0000256" key="9">
    <source>
        <dbReference type="SAM" id="MobiDB-lite"/>
    </source>
</evidence>
<feature type="region of interest" description="Disordered" evidence="9">
    <location>
        <begin position="125"/>
        <end position="213"/>
    </location>
</feature>
<evidence type="ECO:0000256" key="7">
    <source>
        <dbReference type="ARBA" id="ARBA00023242"/>
    </source>
</evidence>
<dbReference type="PANTHER" id="PTHR46179">
    <property type="entry name" value="ZINC FINGER PROTEIN"/>
    <property type="match status" value="1"/>
</dbReference>
<dbReference type="SMART" id="SM00355">
    <property type="entry name" value="ZnF_C2H2"/>
    <property type="match status" value="3"/>
</dbReference>
<evidence type="ECO:0000259" key="10">
    <source>
        <dbReference type="PROSITE" id="PS50157"/>
    </source>
</evidence>
<sequence>MTSSPSSSQSLQFVEPGFDDDTKPRCSTCGKVFKRMYALERHLLVHDPKRSQYEHRCPYEGCKFSSLQKSNVKTHIAAVHEKVKHKCTLPCTAEDALNSASPYPERCGRVFSDIPALIRHEKRAHGYYRRGHPGRTRANSVKSLPQPIDVDRSTNREVASSPESSGDLRMDNAVETSPSDEKVQIWLDGTETRQAGNMDRDAEDMTPSASSFAHDESYNSRFNYPSISVSVPPSAPACTTSSISDAESVTTGSASSSISTCPSPVPQESAPLNQYYAPVSAYPQGYAHNYYYPYAPEAMQTYDASRTYSLHPAQFTPAQPQSTVYYETEHMNPPLEEWLPQLAEMKHAMQAGGLHNGPAEWDGTVTGLSLID</sequence>
<keyword evidence="4" id="KW-0862">Zinc</keyword>
<dbReference type="Pfam" id="PF00096">
    <property type="entry name" value="zf-C2H2"/>
    <property type="match status" value="1"/>
</dbReference>
<dbReference type="GO" id="GO:0008270">
    <property type="term" value="F:zinc ion binding"/>
    <property type="evidence" value="ECO:0007669"/>
    <property type="project" value="UniProtKB-KW"/>
</dbReference>